<feature type="signal peptide" evidence="1">
    <location>
        <begin position="1"/>
        <end position="18"/>
    </location>
</feature>
<dbReference type="Proteomes" id="UP000447873">
    <property type="component" value="Unassembled WGS sequence"/>
</dbReference>
<evidence type="ECO:0008006" key="4">
    <source>
        <dbReference type="Google" id="ProtNLM"/>
    </source>
</evidence>
<evidence type="ECO:0000256" key="1">
    <source>
        <dbReference type="SAM" id="SignalP"/>
    </source>
</evidence>
<organism evidence="2 3">
    <name type="scientific">Venturia inaequalis</name>
    <name type="common">Apple scab fungus</name>
    <dbReference type="NCBI Taxonomy" id="5025"/>
    <lineage>
        <taxon>Eukaryota</taxon>
        <taxon>Fungi</taxon>
        <taxon>Dikarya</taxon>
        <taxon>Ascomycota</taxon>
        <taxon>Pezizomycotina</taxon>
        <taxon>Dothideomycetes</taxon>
        <taxon>Pleosporomycetidae</taxon>
        <taxon>Venturiales</taxon>
        <taxon>Venturiaceae</taxon>
        <taxon>Venturia</taxon>
    </lineage>
</organism>
<keyword evidence="1" id="KW-0732">Signal</keyword>
<evidence type="ECO:0000313" key="3">
    <source>
        <dbReference type="Proteomes" id="UP000447873"/>
    </source>
</evidence>
<name>A0A8H3YNU7_VENIN</name>
<accession>A0A8H3YNU7</accession>
<sequence>MKSVQTFVAFLLATTVSAEYYKCKTGHTTGTKSGKCFAYQDGTNNIIPYRTERLCRDSVCKFGAKSGYCVMHYDNGVVIPSAKERLCRD</sequence>
<evidence type="ECO:0000313" key="2">
    <source>
        <dbReference type="EMBL" id="KAE9967780.1"/>
    </source>
</evidence>
<protein>
    <recommendedName>
        <fullName evidence="4">Secreted protein</fullName>
    </recommendedName>
</protein>
<dbReference type="AlphaFoldDB" id="A0A8H3YNU7"/>
<gene>
    <name evidence="2" type="ORF">EG328_007975</name>
</gene>
<comment type="caution">
    <text evidence="2">The sequence shown here is derived from an EMBL/GenBank/DDBJ whole genome shotgun (WGS) entry which is preliminary data.</text>
</comment>
<dbReference type="EMBL" id="WNWS01000439">
    <property type="protein sequence ID" value="KAE9967780.1"/>
    <property type="molecule type" value="Genomic_DNA"/>
</dbReference>
<feature type="chain" id="PRO_5034005328" description="Secreted protein" evidence="1">
    <location>
        <begin position="19"/>
        <end position="89"/>
    </location>
</feature>
<reference evidence="2 3" key="1">
    <citation type="submission" date="2018-12" db="EMBL/GenBank/DDBJ databases">
        <title>Venturia inaequalis Genome Resource.</title>
        <authorList>
            <person name="Lichtner F.J."/>
        </authorList>
    </citation>
    <scope>NUCLEOTIDE SEQUENCE [LARGE SCALE GENOMIC DNA]</scope>
    <source>
        <strain evidence="2 3">120213</strain>
    </source>
</reference>
<proteinExistence type="predicted"/>